<name>A0ABV0RP85_9TELE</name>
<comment type="caution">
    <text evidence="1">The sequence shown here is derived from an EMBL/GenBank/DDBJ whole genome shotgun (WGS) entry which is preliminary data.</text>
</comment>
<organism evidence="1 2">
    <name type="scientific">Xenoophorus captivus</name>
    <dbReference type="NCBI Taxonomy" id="1517983"/>
    <lineage>
        <taxon>Eukaryota</taxon>
        <taxon>Metazoa</taxon>
        <taxon>Chordata</taxon>
        <taxon>Craniata</taxon>
        <taxon>Vertebrata</taxon>
        <taxon>Euteleostomi</taxon>
        <taxon>Actinopterygii</taxon>
        <taxon>Neopterygii</taxon>
        <taxon>Teleostei</taxon>
        <taxon>Neoteleostei</taxon>
        <taxon>Acanthomorphata</taxon>
        <taxon>Ovalentaria</taxon>
        <taxon>Atherinomorphae</taxon>
        <taxon>Cyprinodontiformes</taxon>
        <taxon>Goodeidae</taxon>
        <taxon>Xenoophorus</taxon>
    </lineage>
</organism>
<dbReference type="Proteomes" id="UP001434883">
    <property type="component" value="Unassembled WGS sequence"/>
</dbReference>
<dbReference type="EMBL" id="JAHRIN010051990">
    <property type="protein sequence ID" value="MEQ2209885.1"/>
    <property type="molecule type" value="Genomic_DNA"/>
</dbReference>
<gene>
    <name evidence="1" type="ORF">XENOCAPTIV_005338</name>
</gene>
<protein>
    <submittedName>
        <fullName evidence="1">Uncharacterized protein</fullName>
    </submittedName>
</protein>
<reference evidence="1 2" key="1">
    <citation type="submission" date="2021-06" db="EMBL/GenBank/DDBJ databases">
        <authorList>
            <person name="Palmer J.M."/>
        </authorList>
    </citation>
    <scope>NUCLEOTIDE SEQUENCE [LARGE SCALE GENOMIC DNA]</scope>
    <source>
        <strain evidence="1 2">XC_2019</strain>
        <tissue evidence="1">Muscle</tissue>
    </source>
</reference>
<evidence type="ECO:0000313" key="1">
    <source>
        <dbReference type="EMBL" id="MEQ2209885.1"/>
    </source>
</evidence>
<keyword evidence="2" id="KW-1185">Reference proteome</keyword>
<sequence>MRVSRPILSYGLLTYTGRVPRIHRVSHVFPYGPPGVYERHVYRMSMDNILQMARVYPGAKCLKPGYMRNWPAAVFLSTVYEP</sequence>
<proteinExistence type="predicted"/>
<accession>A0ABV0RP85</accession>
<feature type="non-terminal residue" evidence="1">
    <location>
        <position position="82"/>
    </location>
</feature>
<evidence type="ECO:0000313" key="2">
    <source>
        <dbReference type="Proteomes" id="UP001434883"/>
    </source>
</evidence>